<evidence type="ECO:0000313" key="3">
    <source>
        <dbReference type="Proteomes" id="UP001139199"/>
    </source>
</evidence>
<organism evidence="2 3">
    <name type="scientific">Neotamlana laminarinivorans</name>
    <dbReference type="NCBI Taxonomy" id="2883124"/>
    <lineage>
        <taxon>Bacteria</taxon>
        <taxon>Pseudomonadati</taxon>
        <taxon>Bacteroidota</taxon>
        <taxon>Flavobacteriia</taxon>
        <taxon>Flavobacteriales</taxon>
        <taxon>Flavobacteriaceae</taxon>
        <taxon>Neotamlana</taxon>
    </lineage>
</organism>
<comment type="caution">
    <text evidence="2">The sequence shown here is derived from an EMBL/GenBank/DDBJ whole genome shotgun (WGS) entry which is preliminary data.</text>
</comment>
<dbReference type="GO" id="GO:0015833">
    <property type="term" value="P:peptide transport"/>
    <property type="evidence" value="ECO:0007669"/>
    <property type="project" value="TreeGrafter"/>
</dbReference>
<evidence type="ECO:0000259" key="1">
    <source>
        <dbReference type="Pfam" id="PF00496"/>
    </source>
</evidence>
<accession>A0A9X1L3R9</accession>
<evidence type="ECO:0000313" key="2">
    <source>
        <dbReference type="EMBL" id="MCB4798749.1"/>
    </source>
</evidence>
<name>A0A9X1L3R9_9FLAO</name>
<dbReference type="GO" id="GO:0030288">
    <property type="term" value="C:outer membrane-bounded periplasmic space"/>
    <property type="evidence" value="ECO:0007669"/>
    <property type="project" value="UniProtKB-ARBA"/>
</dbReference>
<dbReference type="RefSeq" id="WP_226543017.1">
    <property type="nucleotide sequence ID" value="NZ_JAJAPW010000003.1"/>
</dbReference>
<dbReference type="Pfam" id="PF00496">
    <property type="entry name" value="SBP_bac_5"/>
    <property type="match status" value="1"/>
</dbReference>
<reference evidence="2" key="1">
    <citation type="submission" date="2021-10" db="EMBL/GenBank/DDBJ databases">
        <title>Tamlana sargassums sp. nov., and Tamlana laminarinivorans sp. nov., two new bacteria isolated from the brown alga.</title>
        <authorList>
            <person name="Li J."/>
        </authorList>
    </citation>
    <scope>NUCLEOTIDE SEQUENCE</scope>
    <source>
        <strain evidence="2">PT2-4</strain>
    </source>
</reference>
<dbReference type="PANTHER" id="PTHR30290">
    <property type="entry name" value="PERIPLASMIC BINDING COMPONENT OF ABC TRANSPORTER"/>
    <property type="match status" value="1"/>
</dbReference>
<sequence>MIKPILKQVTFYLSISCITLLIFSCKHKTNNSKDHLVFRYNEYANINTLDPAFARTLQDIRVANQLFNGLVQTDDQLNIKPCIAKAWKISNDALTYTFTLRDDVFFHEHERFGENLTRTVTAKDFEYSFNRLRDDKLAAPGSWVLNKVEDFKAINDTIFQIKLKQSFPAFIGLLSMKYCSVVPKEVVEFYGSEFRSHPIGTGPFKFKRWEENIKLVFRRNNNYFETDKDGYKLPYLESISITFLPDKQSEFLQFVQGNIDFLNSLDISYKDELLTSNGKLKEAYKSTVNMIRGPYLNSEYLGFYLDSKTPEIQSKLIRKAINYGFDRKKMILHLRNGIGNPANGGFIPLGLPGHSKEIGFTYQPKKAKALIDQFKEESGILNPEITLNTTSNYLSFCEFIQRELEKAGLKINVDVMPESTLRSARSNGKVDMFRSSWIADYLDAENYLSIFYSKNFAPGSSNYFHFKNKTLDSLYNKAFTITDIDKRKHLYTKMDSIAMDNAIMVPLYYDEVIRFTRKNIKGLGINPVDMLNLKYVKKTKL</sequence>
<keyword evidence="3" id="KW-1185">Reference proteome</keyword>
<dbReference type="AlphaFoldDB" id="A0A9X1L3R9"/>
<dbReference type="Gene3D" id="3.40.190.10">
    <property type="entry name" value="Periplasmic binding protein-like II"/>
    <property type="match status" value="1"/>
</dbReference>
<dbReference type="PIRSF" id="PIRSF002741">
    <property type="entry name" value="MppA"/>
    <property type="match status" value="1"/>
</dbReference>
<dbReference type="EMBL" id="JAJAPW010000003">
    <property type="protein sequence ID" value="MCB4798749.1"/>
    <property type="molecule type" value="Genomic_DNA"/>
</dbReference>
<dbReference type="Gene3D" id="3.10.105.10">
    <property type="entry name" value="Dipeptide-binding Protein, Domain 3"/>
    <property type="match status" value="1"/>
</dbReference>
<feature type="domain" description="Solute-binding protein family 5" evidence="1">
    <location>
        <begin position="79"/>
        <end position="455"/>
    </location>
</feature>
<dbReference type="GO" id="GO:0043190">
    <property type="term" value="C:ATP-binding cassette (ABC) transporter complex"/>
    <property type="evidence" value="ECO:0007669"/>
    <property type="project" value="InterPro"/>
</dbReference>
<dbReference type="SUPFAM" id="SSF53850">
    <property type="entry name" value="Periplasmic binding protein-like II"/>
    <property type="match status" value="1"/>
</dbReference>
<dbReference type="Gene3D" id="3.90.76.10">
    <property type="entry name" value="Dipeptide-binding Protein, Domain 1"/>
    <property type="match status" value="1"/>
</dbReference>
<protein>
    <submittedName>
        <fullName evidence="2">ABC transporter substrate-binding protein</fullName>
    </submittedName>
</protein>
<dbReference type="CDD" id="cd00995">
    <property type="entry name" value="PBP2_NikA_DppA_OppA_like"/>
    <property type="match status" value="1"/>
</dbReference>
<dbReference type="InterPro" id="IPR000914">
    <property type="entry name" value="SBP_5_dom"/>
</dbReference>
<dbReference type="GO" id="GO:1904680">
    <property type="term" value="F:peptide transmembrane transporter activity"/>
    <property type="evidence" value="ECO:0007669"/>
    <property type="project" value="TreeGrafter"/>
</dbReference>
<proteinExistence type="predicted"/>
<dbReference type="InterPro" id="IPR030678">
    <property type="entry name" value="Peptide/Ni-bd"/>
</dbReference>
<dbReference type="PROSITE" id="PS51257">
    <property type="entry name" value="PROKAR_LIPOPROTEIN"/>
    <property type="match status" value="1"/>
</dbReference>
<dbReference type="Proteomes" id="UP001139199">
    <property type="component" value="Unassembled WGS sequence"/>
</dbReference>
<dbReference type="InterPro" id="IPR039424">
    <property type="entry name" value="SBP_5"/>
</dbReference>
<gene>
    <name evidence="2" type="ORF">LG649_07825</name>
</gene>